<evidence type="ECO:0008006" key="3">
    <source>
        <dbReference type="Google" id="ProtNLM"/>
    </source>
</evidence>
<evidence type="ECO:0000313" key="1">
    <source>
        <dbReference type="EMBL" id="NHB87289.1"/>
    </source>
</evidence>
<name>A0ABX0GDY0_9GAMM</name>
<keyword evidence="2" id="KW-1185">Reference proteome</keyword>
<protein>
    <recommendedName>
        <fullName evidence="3">GNAT family N-acetyltransferase</fullName>
    </recommendedName>
</protein>
<dbReference type="Proteomes" id="UP000697802">
    <property type="component" value="Unassembled WGS sequence"/>
</dbReference>
<comment type="caution">
    <text evidence="1">The sequence shown here is derived from an EMBL/GenBank/DDBJ whole genome shotgun (WGS) entry which is preliminary data.</text>
</comment>
<gene>
    <name evidence="1" type="ORF">C5471_06025</name>
</gene>
<dbReference type="EMBL" id="PUJU01000009">
    <property type="protein sequence ID" value="NHB87289.1"/>
    <property type="molecule type" value="Genomic_DNA"/>
</dbReference>
<evidence type="ECO:0000313" key="2">
    <source>
        <dbReference type="Proteomes" id="UP000697802"/>
    </source>
</evidence>
<proteinExistence type="predicted"/>
<reference evidence="1 2" key="1">
    <citation type="submission" date="2018-02" db="EMBL/GenBank/DDBJ databases">
        <authorList>
            <person name="Machado R.A."/>
        </authorList>
    </citation>
    <scope>NUCLEOTIDE SEQUENCE [LARGE SCALE GENOMIC DNA]</scope>
    <source>
        <strain evidence="1 2">T327</strain>
    </source>
</reference>
<accession>A0ABX0GDY0</accession>
<sequence>MMVRMANHEDSTVISNIELQAASLFPDELLPKALCDKTLLLYEIESKIEEQRLTTFRDFIPSRRLYDKFGFVLLELDDTPDE</sequence>
<organism evidence="1 2">
    <name type="scientific">Photorhabdus tasmaniensis</name>
    <dbReference type="NCBI Taxonomy" id="1004159"/>
    <lineage>
        <taxon>Bacteria</taxon>
        <taxon>Pseudomonadati</taxon>
        <taxon>Pseudomonadota</taxon>
        <taxon>Gammaproteobacteria</taxon>
        <taxon>Enterobacterales</taxon>
        <taxon>Morganellaceae</taxon>
        <taxon>Photorhabdus</taxon>
    </lineage>
</organism>